<dbReference type="InterPro" id="IPR036855">
    <property type="entry name" value="Znf_CCCH_sf"/>
</dbReference>
<dbReference type="FunCoup" id="B4NE88">
    <property type="interactions" value="371"/>
</dbReference>
<keyword evidence="4 5" id="KW-0862">Zinc</keyword>
<dbReference type="AlphaFoldDB" id="B4NE88"/>
<evidence type="ECO:0000256" key="1">
    <source>
        <dbReference type="ARBA" id="ARBA00022723"/>
    </source>
</evidence>
<dbReference type="PANTHER" id="PTHR12547:SF18">
    <property type="entry name" value="PROTEIN TIS11"/>
    <property type="match status" value="1"/>
</dbReference>
<feature type="domain" description="C3H1-type" evidence="7">
    <location>
        <begin position="121"/>
        <end position="149"/>
    </location>
</feature>
<feature type="zinc finger region" description="C3H1-type" evidence="5">
    <location>
        <begin position="121"/>
        <end position="149"/>
    </location>
</feature>
<dbReference type="Proteomes" id="UP000007798">
    <property type="component" value="Unassembled WGS sequence"/>
</dbReference>
<evidence type="ECO:0000256" key="6">
    <source>
        <dbReference type="SAM" id="MobiDB-lite"/>
    </source>
</evidence>
<proteinExistence type="predicted"/>
<dbReference type="PANTHER" id="PTHR12547">
    <property type="entry name" value="CCCH ZINC FINGER/TIS11-RELATED"/>
    <property type="match status" value="1"/>
</dbReference>
<evidence type="ECO:0000256" key="5">
    <source>
        <dbReference type="PROSITE-ProRule" id="PRU00723"/>
    </source>
</evidence>
<dbReference type="PROSITE" id="PS50103">
    <property type="entry name" value="ZF_C3H1"/>
    <property type="match status" value="2"/>
</dbReference>
<dbReference type="FunFam" id="4.10.1000.10:FF:000002">
    <property type="entry name" value="Zinc finger protein 36, C3H1 type-like 1"/>
    <property type="match status" value="1"/>
</dbReference>
<dbReference type="InParanoid" id="B4NE88"/>
<sequence>MELSPIHLPQQHRLHGALTRTISQPAAQQRQQQILQQQQQQQPQPVASLVTIIENLGSMNLHRKLERTQSEPLPPQQPMNTSRYKTELCRPYEEAGECKYGEKCQFAHGYHELRNLQRHPKYKTEYCRTFHSVGFCPYGPRCHFVHNADEARAQQAAQAAKSSQQQQQQQQQQRSQQQQSLQKANQNSINQQHQQQQQQQMQQNVNISQYFLPLSPPLSMSTGSDRESPTGSLSLSPTNSVTNFPFHDALPNTPSSSSSSGSSSSASSTSSASGLAPATPPESPNVPISPVHTPPPYDKQLLQKSASTPMHHEETQRLPVFNRLSSAVEAFQQHSNLGL</sequence>
<dbReference type="STRING" id="7260.B4NE88"/>
<evidence type="ECO:0000256" key="4">
    <source>
        <dbReference type="ARBA" id="ARBA00022833"/>
    </source>
</evidence>
<protein>
    <recommendedName>
        <fullName evidence="7">C3H1-type domain-containing protein</fullName>
    </recommendedName>
</protein>
<dbReference type="EMBL" id="CH964239">
    <property type="protein sequence ID" value="EDW82057.2"/>
    <property type="molecule type" value="Genomic_DNA"/>
</dbReference>
<dbReference type="OrthoDB" id="410307at2759"/>
<feature type="zinc finger region" description="C3H1-type" evidence="5">
    <location>
        <begin position="83"/>
        <end position="111"/>
    </location>
</feature>
<dbReference type="GO" id="GO:0003729">
    <property type="term" value="F:mRNA binding"/>
    <property type="evidence" value="ECO:0007669"/>
    <property type="project" value="InterPro"/>
</dbReference>
<dbReference type="InterPro" id="IPR045877">
    <property type="entry name" value="ZFP36-like"/>
</dbReference>
<evidence type="ECO:0000256" key="2">
    <source>
        <dbReference type="ARBA" id="ARBA00022737"/>
    </source>
</evidence>
<dbReference type="Pfam" id="PF00642">
    <property type="entry name" value="zf-CCCH"/>
    <property type="match status" value="2"/>
</dbReference>
<keyword evidence="9" id="KW-1185">Reference proteome</keyword>
<keyword evidence="1 5" id="KW-0479">Metal-binding</keyword>
<dbReference type="GO" id="GO:0008270">
    <property type="term" value="F:zinc ion binding"/>
    <property type="evidence" value="ECO:0007669"/>
    <property type="project" value="UniProtKB-KW"/>
</dbReference>
<dbReference type="SUPFAM" id="SSF90229">
    <property type="entry name" value="CCCH zinc finger"/>
    <property type="match status" value="2"/>
</dbReference>
<evidence type="ECO:0000313" key="9">
    <source>
        <dbReference type="Proteomes" id="UP000007798"/>
    </source>
</evidence>
<dbReference type="InterPro" id="IPR000571">
    <property type="entry name" value="Znf_CCCH"/>
</dbReference>
<name>B4NE88_DROWI</name>
<feature type="compositionally biased region" description="Polar residues" evidence="6">
    <location>
        <begin position="218"/>
        <end position="243"/>
    </location>
</feature>
<feature type="compositionally biased region" description="Low complexity" evidence="6">
    <location>
        <begin position="155"/>
        <end position="209"/>
    </location>
</feature>
<keyword evidence="3 5" id="KW-0863">Zinc-finger</keyword>
<evidence type="ECO:0000259" key="7">
    <source>
        <dbReference type="PROSITE" id="PS50103"/>
    </source>
</evidence>
<feature type="region of interest" description="Disordered" evidence="6">
    <location>
        <begin position="155"/>
        <end position="317"/>
    </location>
</feature>
<reference evidence="8 9" key="1">
    <citation type="journal article" date="2007" name="Nature">
        <title>Evolution of genes and genomes on the Drosophila phylogeny.</title>
        <authorList>
            <consortium name="Drosophila 12 Genomes Consortium"/>
            <person name="Clark A.G."/>
            <person name="Eisen M.B."/>
            <person name="Smith D.R."/>
            <person name="Bergman C.M."/>
            <person name="Oliver B."/>
            <person name="Markow T.A."/>
            <person name="Kaufman T.C."/>
            <person name="Kellis M."/>
            <person name="Gelbart W."/>
            <person name="Iyer V.N."/>
            <person name="Pollard D.A."/>
            <person name="Sackton T.B."/>
            <person name="Larracuente A.M."/>
            <person name="Singh N.D."/>
            <person name="Abad J.P."/>
            <person name="Abt D.N."/>
            <person name="Adryan B."/>
            <person name="Aguade M."/>
            <person name="Akashi H."/>
            <person name="Anderson W.W."/>
            <person name="Aquadro C.F."/>
            <person name="Ardell D.H."/>
            <person name="Arguello R."/>
            <person name="Artieri C.G."/>
            <person name="Barbash D.A."/>
            <person name="Barker D."/>
            <person name="Barsanti P."/>
            <person name="Batterham P."/>
            <person name="Batzoglou S."/>
            <person name="Begun D."/>
            <person name="Bhutkar A."/>
            <person name="Blanco E."/>
            <person name="Bosak S.A."/>
            <person name="Bradley R.K."/>
            <person name="Brand A.D."/>
            <person name="Brent M.R."/>
            <person name="Brooks A.N."/>
            <person name="Brown R.H."/>
            <person name="Butlin R.K."/>
            <person name="Caggese C."/>
            <person name="Calvi B.R."/>
            <person name="Bernardo de Carvalho A."/>
            <person name="Caspi A."/>
            <person name="Castrezana S."/>
            <person name="Celniker S.E."/>
            <person name="Chang J.L."/>
            <person name="Chapple C."/>
            <person name="Chatterji S."/>
            <person name="Chinwalla A."/>
            <person name="Civetta A."/>
            <person name="Clifton S.W."/>
            <person name="Comeron J.M."/>
            <person name="Costello J.C."/>
            <person name="Coyne J.A."/>
            <person name="Daub J."/>
            <person name="David R.G."/>
            <person name="Delcher A.L."/>
            <person name="Delehaunty K."/>
            <person name="Do C.B."/>
            <person name="Ebling H."/>
            <person name="Edwards K."/>
            <person name="Eickbush T."/>
            <person name="Evans J.D."/>
            <person name="Filipski A."/>
            <person name="Findeiss S."/>
            <person name="Freyhult E."/>
            <person name="Fulton L."/>
            <person name="Fulton R."/>
            <person name="Garcia A.C."/>
            <person name="Gardiner A."/>
            <person name="Garfield D.A."/>
            <person name="Garvin B.E."/>
            <person name="Gibson G."/>
            <person name="Gilbert D."/>
            <person name="Gnerre S."/>
            <person name="Godfrey J."/>
            <person name="Good R."/>
            <person name="Gotea V."/>
            <person name="Gravely B."/>
            <person name="Greenberg A.J."/>
            <person name="Griffiths-Jones S."/>
            <person name="Gross S."/>
            <person name="Guigo R."/>
            <person name="Gustafson E.A."/>
            <person name="Haerty W."/>
            <person name="Hahn M.W."/>
            <person name="Halligan D.L."/>
            <person name="Halpern A.L."/>
            <person name="Halter G.M."/>
            <person name="Han M.V."/>
            <person name="Heger A."/>
            <person name="Hillier L."/>
            <person name="Hinrichs A.S."/>
            <person name="Holmes I."/>
            <person name="Hoskins R.A."/>
            <person name="Hubisz M.J."/>
            <person name="Hultmark D."/>
            <person name="Huntley M.A."/>
            <person name="Jaffe D.B."/>
            <person name="Jagadeeshan S."/>
            <person name="Jeck W.R."/>
            <person name="Johnson J."/>
            <person name="Jones C.D."/>
            <person name="Jordan W.C."/>
            <person name="Karpen G.H."/>
            <person name="Kataoka E."/>
            <person name="Keightley P.D."/>
            <person name="Kheradpour P."/>
            <person name="Kirkness E.F."/>
            <person name="Koerich L.B."/>
            <person name="Kristiansen K."/>
            <person name="Kudrna D."/>
            <person name="Kulathinal R.J."/>
            <person name="Kumar S."/>
            <person name="Kwok R."/>
            <person name="Lander E."/>
            <person name="Langley C.H."/>
            <person name="Lapoint R."/>
            <person name="Lazzaro B.P."/>
            <person name="Lee S.J."/>
            <person name="Levesque L."/>
            <person name="Li R."/>
            <person name="Lin C.F."/>
            <person name="Lin M.F."/>
            <person name="Lindblad-Toh K."/>
            <person name="Llopart A."/>
            <person name="Long M."/>
            <person name="Low L."/>
            <person name="Lozovsky E."/>
            <person name="Lu J."/>
            <person name="Luo M."/>
            <person name="Machado C.A."/>
            <person name="Makalowski W."/>
            <person name="Marzo M."/>
            <person name="Matsuda M."/>
            <person name="Matzkin L."/>
            <person name="McAllister B."/>
            <person name="McBride C.S."/>
            <person name="McKernan B."/>
            <person name="McKernan K."/>
            <person name="Mendez-Lago M."/>
            <person name="Minx P."/>
            <person name="Mollenhauer M.U."/>
            <person name="Montooth K."/>
            <person name="Mount S.M."/>
            <person name="Mu X."/>
            <person name="Myers E."/>
            <person name="Negre B."/>
            <person name="Newfeld S."/>
            <person name="Nielsen R."/>
            <person name="Noor M.A."/>
            <person name="O'Grady P."/>
            <person name="Pachter L."/>
            <person name="Papaceit M."/>
            <person name="Parisi M.J."/>
            <person name="Parisi M."/>
            <person name="Parts L."/>
            <person name="Pedersen J.S."/>
            <person name="Pesole G."/>
            <person name="Phillippy A.M."/>
            <person name="Ponting C.P."/>
            <person name="Pop M."/>
            <person name="Porcelli D."/>
            <person name="Powell J.R."/>
            <person name="Prohaska S."/>
            <person name="Pruitt K."/>
            <person name="Puig M."/>
            <person name="Quesneville H."/>
            <person name="Ram K.R."/>
            <person name="Rand D."/>
            <person name="Rasmussen M.D."/>
            <person name="Reed L.K."/>
            <person name="Reenan R."/>
            <person name="Reily A."/>
            <person name="Remington K.A."/>
            <person name="Rieger T.T."/>
            <person name="Ritchie M.G."/>
            <person name="Robin C."/>
            <person name="Rogers Y.H."/>
            <person name="Rohde C."/>
            <person name="Rozas J."/>
            <person name="Rubenfield M.J."/>
            <person name="Ruiz A."/>
            <person name="Russo S."/>
            <person name="Salzberg S.L."/>
            <person name="Sanchez-Gracia A."/>
            <person name="Saranga D.J."/>
            <person name="Sato H."/>
            <person name="Schaeffer S.W."/>
            <person name="Schatz M.C."/>
            <person name="Schlenke T."/>
            <person name="Schwartz R."/>
            <person name="Segarra C."/>
            <person name="Singh R.S."/>
            <person name="Sirot L."/>
            <person name="Sirota M."/>
            <person name="Sisneros N.B."/>
            <person name="Smith C.D."/>
            <person name="Smith T.F."/>
            <person name="Spieth J."/>
            <person name="Stage D.E."/>
            <person name="Stark A."/>
            <person name="Stephan W."/>
            <person name="Strausberg R.L."/>
            <person name="Strempel S."/>
            <person name="Sturgill D."/>
            <person name="Sutton G."/>
            <person name="Sutton G.G."/>
            <person name="Tao W."/>
            <person name="Teichmann S."/>
            <person name="Tobari Y.N."/>
            <person name="Tomimura Y."/>
            <person name="Tsolas J.M."/>
            <person name="Valente V.L."/>
            <person name="Venter E."/>
            <person name="Venter J.C."/>
            <person name="Vicario S."/>
            <person name="Vieira F.G."/>
            <person name="Vilella A.J."/>
            <person name="Villasante A."/>
            <person name="Walenz B."/>
            <person name="Wang J."/>
            <person name="Wasserman M."/>
            <person name="Watts T."/>
            <person name="Wilson D."/>
            <person name="Wilson R.K."/>
            <person name="Wing R.A."/>
            <person name="Wolfner M.F."/>
            <person name="Wong A."/>
            <person name="Wong G.K."/>
            <person name="Wu C.I."/>
            <person name="Wu G."/>
            <person name="Yamamoto D."/>
            <person name="Yang H.P."/>
            <person name="Yang S.P."/>
            <person name="Yorke J.A."/>
            <person name="Yoshida K."/>
            <person name="Zdobnov E."/>
            <person name="Zhang P."/>
            <person name="Zhang Y."/>
            <person name="Zimin A.V."/>
            <person name="Baldwin J."/>
            <person name="Abdouelleil A."/>
            <person name="Abdulkadir J."/>
            <person name="Abebe A."/>
            <person name="Abera B."/>
            <person name="Abreu J."/>
            <person name="Acer S.C."/>
            <person name="Aftuck L."/>
            <person name="Alexander A."/>
            <person name="An P."/>
            <person name="Anderson E."/>
            <person name="Anderson S."/>
            <person name="Arachi H."/>
            <person name="Azer M."/>
            <person name="Bachantsang P."/>
            <person name="Barry A."/>
            <person name="Bayul T."/>
            <person name="Berlin A."/>
            <person name="Bessette D."/>
            <person name="Bloom T."/>
            <person name="Blye J."/>
            <person name="Boguslavskiy L."/>
            <person name="Bonnet C."/>
            <person name="Boukhgalter B."/>
            <person name="Bourzgui I."/>
            <person name="Brown A."/>
            <person name="Cahill P."/>
            <person name="Channer S."/>
            <person name="Cheshatsang Y."/>
            <person name="Chuda L."/>
            <person name="Citroen M."/>
            <person name="Collymore A."/>
            <person name="Cooke P."/>
            <person name="Costello M."/>
            <person name="D'Aco K."/>
            <person name="Daza R."/>
            <person name="De Haan G."/>
            <person name="DeGray S."/>
            <person name="DeMaso C."/>
            <person name="Dhargay N."/>
            <person name="Dooley K."/>
            <person name="Dooley E."/>
            <person name="Doricent M."/>
            <person name="Dorje P."/>
            <person name="Dorjee K."/>
            <person name="Dupes A."/>
            <person name="Elong R."/>
            <person name="Falk J."/>
            <person name="Farina A."/>
            <person name="Faro S."/>
            <person name="Ferguson D."/>
            <person name="Fisher S."/>
            <person name="Foley C.D."/>
            <person name="Franke A."/>
            <person name="Friedrich D."/>
            <person name="Gadbois L."/>
            <person name="Gearin G."/>
            <person name="Gearin C.R."/>
            <person name="Giannoukos G."/>
            <person name="Goode T."/>
            <person name="Graham J."/>
            <person name="Grandbois E."/>
            <person name="Grewal S."/>
            <person name="Gyaltsen K."/>
            <person name="Hafez N."/>
            <person name="Hagos B."/>
            <person name="Hall J."/>
            <person name="Henson C."/>
            <person name="Hollinger A."/>
            <person name="Honan T."/>
            <person name="Huard M.D."/>
            <person name="Hughes L."/>
            <person name="Hurhula B."/>
            <person name="Husby M.E."/>
            <person name="Kamat A."/>
            <person name="Kanga B."/>
            <person name="Kashin S."/>
            <person name="Khazanovich D."/>
            <person name="Kisner P."/>
            <person name="Lance K."/>
            <person name="Lara M."/>
            <person name="Lee W."/>
            <person name="Lennon N."/>
            <person name="Letendre F."/>
            <person name="LeVine R."/>
            <person name="Lipovsky A."/>
            <person name="Liu X."/>
            <person name="Liu J."/>
            <person name="Liu S."/>
            <person name="Lokyitsang T."/>
            <person name="Lokyitsang Y."/>
            <person name="Lubonja R."/>
            <person name="Lui A."/>
            <person name="MacDonald P."/>
            <person name="Magnisalis V."/>
            <person name="Maru K."/>
            <person name="Matthews C."/>
            <person name="McCusker W."/>
            <person name="McDonough S."/>
            <person name="Mehta T."/>
            <person name="Meldrim J."/>
            <person name="Meneus L."/>
            <person name="Mihai O."/>
            <person name="Mihalev A."/>
            <person name="Mihova T."/>
            <person name="Mittelman R."/>
            <person name="Mlenga V."/>
            <person name="Montmayeur A."/>
            <person name="Mulrain L."/>
            <person name="Navidi A."/>
            <person name="Naylor J."/>
            <person name="Negash T."/>
            <person name="Nguyen T."/>
            <person name="Nguyen N."/>
            <person name="Nicol R."/>
            <person name="Norbu C."/>
            <person name="Norbu N."/>
            <person name="Novod N."/>
            <person name="O'Neill B."/>
            <person name="Osman S."/>
            <person name="Markiewicz E."/>
            <person name="Oyono O.L."/>
            <person name="Patti C."/>
            <person name="Phunkhang P."/>
            <person name="Pierre F."/>
            <person name="Priest M."/>
            <person name="Raghuraman S."/>
            <person name="Rege F."/>
            <person name="Reyes R."/>
            <person name="Rise C."/>
            <person name="Rogov P."/>
            <person name="Ross K."/>
            <person name="Ryan E."/>
            <person name="Settipalli S."/>
            <person name="Shea T."/>
            <person name="Sherpa N."/>
            <person name="Shi L."/>
            <person name="Shih D."/>
            <person name="Sparrow T."/>
            <person name="Spaulding J."/>
            <person name="Stalker J."/>
            <person name="Stange-Thomann N."/>
            <person name="Stavropoulos S."/>
            <person name="Stone C."/>
            <person name="Strader C."/>
            <person name="Tesfaye S."/>
            <person name="Thomson T."/>
            <person name="Thoulutsang Y."/>
            <person name="Thoulutsang D."/>
            <person name="Topham K."/>
            <person name="Topping I."/>
            <person name="Tsamla T."/>
            <person name="Vassiliev H."/>
            <person name="Vo A."/>
            <person name="Wangchuk T."/>
            <person name="Wangdi T."/>
            <person name="Weiand M."/>
            <person name="Wilkinson J."/>
            <person name="Wilson A."/>
            <person name="Yadav S."/>
            <person name="Young G."/>
            <person name="Yu Q."/>
            <person name="Zembek L."/>
            <person name="Zhong D."/>
            <person name="Zimmer A."/>
            <person name="Zwirko Z."/>
            <person name="Jaffe D.B."/>
            <person name="Alvarez P."/>
            <person name="Brockman W."/>
            <person name="Butler J."/>
            <person name="Chin C."/>
            <person name="Gnerre S."/>
            <person name="Grabherr M."/>
            <person name="Kleber M."/>
            <person name="Mauceli E."/>
            <person name="MacCallum I."/>
        </authorList>
    </citation>
    <scope>NUCLEOTIDE SEQUENCE [LARGE SCALE GENOMIC DNA]</scope>
    <source>
        <strain evidence="9">Tucson 14030-0811.24</strain>
    </source>
</reference>
<accession>B4NE88</accession>
<feature type="domain" description="C3H1-type" evidence="7">
    <location>
        <begin position="83"/>
        <end position="111"/>
    </location>
</feature>
<dbReference type="FunFam" id="4.10.1000.10:FF:000001">
    <property type="entry name" value="zinc finger CCCH domain-containing protein 15-like"/>
    <property type="match status" value="1"/>
</dbReference>
<dbReference type="HOGENOM" id="CLU_669507_0_0_1"/>
<evidence type="ECO:0000313" key="8">
    <source>
        <dbReference type="EMBL" id="EDW82057.2"/>
    </source>
</evidence>
<dbReference type="Gene3D" id="4.10.1000.10">
    <property type="entry name" value="Zinc finger, CCCH-type"/>
    <property type="match status" value="2"/>
</dbReference>
<gene>
    <name evidence="8" type="primary">Dwil\GK25600</name>
    <name evidence="8" type="ORF">Dwil_GK25600</name>
</gene>
<keyword evidence="2" id="KW-0677">Repeat</keyword>
<evidence type="ECO:0000256" key="3">
    <source>
        <dbReference type="ARBA" id="ARBA00022771"/>
    </source>
</evidence>
<organism evidence="8 9">
    <name type="scientific">Drosophila willistoni</name>
    <name type="common">Fruit fly</name>
    <dbReference type="NCBI Taxonomy" id="7260"/>
    <lineage>
        <taxon>Eukaryota</taxon>
        <taxon>Metazoa</taxon>
        <taxon>Ecdysozoa</taxon>
        <taxon>Arthropoda</taxon>
        <taxon>Hexapoda</taxon>
        <taxon>Insecta</taxon>
        <taxon>Pterygota</taxon>
        <taxon>Neoptera</taxon>
        <taxon>Endopterygota</taxon>
        <taxon>Diptera</taxon>
        <taxon>Brachycera</taxon>
        <taxon>Muscomorpha</taxon>
        <taxon>Ephydroidea</taxon>
        <taxon>Drosophilidae</taxon>
        <taxon>Drosophila</taxon>
        <taxon>Sophophora</taxon>
    </lineage>
</organism>
<dbReference type="SMART" id="SM00356">
    <property type="entry name" value="ZnF_C3H1"/>
    <property type="match status" value="2"/>
</dbReference>
<feature type="compositionally biased region" description="Low complexity" evidence="6">
    <location>
        <begin position="249"/>
        <end position="277"/>
    </location>
</feature>